<dbReference type="InterPro" id="IPR016047">
    <property type="entry name" value="M23ase_b-sheet_dom"/>
</dbReference>
<dbReference type="Gene3D" id="6.10.250.3150">
    <property type="match status" value="1"/>
</dbReference>
<keyword evidence="1" id="KW-0175">Coiled coil</keyword>
<evidence type="ECO:0000313" key="6">
    <source>
        <dbReference type="Proteomes" id="UP001241056"/>
    </source>
</evidence>
<comment type="caution">
    <text evidence="5">The sequence shown here is derived from an EMBL/GenBank/DDBJ whole genome shotgun (WGS) entry which is preliminary data.</text>
</comment>
<feature type="region of interest" description="Disordered" evidence="2">
    <location>
        <begin position="202"/>
        <end position="221"/>
    </location>
</feature>
<reference evidence="5 6" key="1">
    <citation type="submission" date="2023-06" db="EMBL/GenBank/DDBJ databases">
        <title>Thiopseudomonas sp. CY1220 draft genome sequence.</title>
        <authorList>
            <person name="Zhao G."/>
            <person name="An M."/>
        </authorList>
    </citation>
    <scope>NUCLEOTIDE SEQUENCE [LARGE SCALE GENOMIC DNA]</scope>
    <source>
        <strain evidence="5 6">CY1220</strain>
    </source>
</reference>
<dbReference type="Pfam" id="PF01551">
    <property type="entry name" value="Peptidase_M23"/>
    <property type="match status" value="1"/>
</dbReference>
<dbReference type="EMBL" id="JAUCDY010000011">
    <property type="protein sequence ID" value="MDM7858452.1"/>
    <property type="molecule type" value="Genomic_DNA"/>
</dbReference>
<evidence type="ECO:0000256" key="1">
    <source>
        <dbReference type="SAM" id="Coils"/>
    </source>
</evidence>
<proteinExistence type="predicted"/>
<gene>
    <name evidence="5" type="ORF">QEZ41_09225</name>
</gene>
<sequence length="414" mass="46827">MLRFLLALLLLSLVQPSYADERAATRQQIEQAKKDIAELKQRLKKTQSEKSTAQRELQKTEQEIGALETKVRQLEAELKKNQQELEQLNQEAKTLQIQRQQQQKLIAIQGRAAYQAGQQEPLRLFLNQQQPGHANHNLTYYQYMHKARSEQIDTYNKTITQLAELQSDIRQQQQQIENQKNSLLTDKQQLAELKQQRQQRVKQLNQQQSQQQQQISSKEKDQQELNKVLATIEATLAKQAQEEKRRLEQAQAIARQQQQNQIQNQPKDGKHIVVSSSFSHPGGNFDKARGKLAWPVSGPLIARFGTPRGDSRSLWDGVLIQAPEGTQVKAIHPGRVVFADWLRGAGMLIIVDHGGGYLTLYGHNQSLLSSAGDTVKAGQVIATVGNTGGQAQSALYFAIRKQGKATDPNQWCRT</sequence>
<accession>A0ABT7SS99</accession>
<feature type="coiled-coil region" evidence="1">
    <location>
        <begin position="22"/>
        <end position="105"/>
    </location>
</feature>
<evidence type="ECO:0000256" key="2">
    <source>
        <dbReference type="SAM" id="MobiDB-lite"/>
    </source>
</evidence>
<evidence type="ECO:0000313" key="5">
    <source>
        <dbReference type="EMBL" id="MDM7858452.1"/>
    </source>
</evidence>
<dbReference type="InterPro" id="IPR050570">
    <property type="entry name" value="Cell_wall_metabolism_enzyme"/>
</dbReference>
<dbReference type="CDD" id="cd12797">
    <property type="entry name" value="M23_peptidase"/>
    <property type="match status" value="1"/>
</dbReference>
<organism evidence="5 6">
    <name type="scientific">Thiopseudomonas acetoxidans</name>
    <dbReference type="NCBI Taxonomy" id="3041622"/>
    <lineage>
        <taxon>Bacteria</taxon>
        <taxon>Pseudomonadati</taxon>
        <taxon>Pseudomonadota</taxon>
        <taxon>Gammaproteobacteria</taxon>
        <taxon>Pseudomonadales</taxon>
        <taxon>Pseudomonadaceae</taxon>
        <taxon>Thiopseudomonas</taxon>
    </lineage>
</organism>
<evidence type="ECO:0000259" key="4">
    <source>
        <dbReference type="Pfam" id="PF01551"/>
    </source>
</evidence>
<feature type="domain" description="M23ase beta-sheet core" evidence="4">
    <location>
        <begin position="315"/>
        <end position="408"/>
    </location>
</feature>
<feature type="chain" id="PRO_5046430701" evidence="3">
    <location>
        <begin position="20"/>
        <end position="414"/>
    </location>
</feature>
<dbReference type="InterPro" id="IPR011055">
    <property type="entry name" value="Dup_hybrid_motif"/>
</dbReference>
<feature type="compositionally biased region" description="Low complexity" evidence="2">
    <location>
        <begin position="202"/>
        <end position="216"/>
    </location>
</feature>
<keyword evidence="3" id="KW-0732">Signal</keyword>
<evidence type="ECO:0000256" key="3">
    <source>
        <dbReference type="SAM" id="SignalP"/>
    </source>
</evidence>
<dbReference type="PANTHER" id="PTHR21666">
    <property type="entry name" value="PEPTIDASE-RELATED"/>
    <property type="match status" value="1"/>
</dbReference>
<keyword evidence="6" id="KW-1185">Reference proteome</keyword>
<name>A0ABT7SS99_9GAMM</name>
<dbReference type="RefSeq" id="WP_289411161.1">
    <property type="nucleotide sequence ID" value="NZ_JAUCDY010000011.1"/>
</dbReference>
<feature type="signal peptide" evidence="3">
    <location>
        <begin position="1"/>
        <end position="19"/>
    </location>
</feature>
<dbReference type="Proteomes" id="UP001241056">
    <property type="component" value="Unassembled WGS sequence"/>
</dbReference>
<dbReference type="SUPFAM" id="SSF51261">
    <property type="entry name" value="Duplicated hybrid motif"/>
    <property type="match status" value="1"/>
</dbReference>
<dbReference type="PANTHER" id="PTHR21666:SF270">
    <property type="entry name" value="MUREIN HYDROLASE ACTIVATOR ENVC"/>
    <property type="match status" value="1"/>
</dbReference>
<protein>
    <submittedName>
        <fullName evidence="5">Peptidoglycan DD-metalloendopeptidase family protein</fullName>
    </submittedName>
</protein>
<dbReference type="Gene3D" id="2.70.70.10">
    <property type="entry name" value="Glucose Permease (Domain IIA)"/>
    <property type="match status" value="1"/>
</dbReference>